<evidence type="ECO:0000313" key="8">
    <source>
        <dbReference type="Proteomes" id="UP000287233"/>
    </source>
</evidence>
<gene>
    <name evidence="7" type="ORF">BIP78_1173</name>
</gene>
<dbReference type="AlphaFoldDB" id="A0A410FV33"/>
<dbReference type="PROSITE" id="PS00704">
    <property type="entry name" value="PROK_CO2_ANHYDRASE_1"/>
    <property type="match status" value="1"/>
</dbReference>
<dbReference type="EMBL" id="CP034928">
    <property type="protein sequence ID" value="QAA76939.1"/>
    <property type="molecule type" value="Genomic_DNA"/>
</dbReference>
<keyword evidence="6" id="KW-0479">Metal-binding</keyword>
<evidence type="ECO:0000256" key="1">
    <source>
        <dbReference type="ARBA" id="ARBA00006217"/>
    </source>
</evidence>
<accession>A0A410FV33</accession>
<name>A0A410FV33_BIPS1</name>
<dbReference type="InterPro" id="IPR015892">
    <property type="entry name" value="Carbonic_anhydrase_CS"/>
</dbReference>
<organism evidence="7 8">
    <name type="scientific">Bipolaricaulis sibiricus</name>
    <dbReference type="NCBI Taxonomy" id="2501609"/>
    <lineage>
        <taxon>Bacteria</taxon>
        <taxon>Candidatus Bipolaricaulota</taxon>
        <taxon>Candidatus Bipolaricaulia</taxon>
        <taxon>Candidatus Bipolaricaulales</taxon>
        <taxon>Candidatus Bipolaricaulaceae</taxon>
        <taxon>Candidatus Bipolaricaulis</taxon>
    </lineage>
</organism>
<feature type="binding site" evidence="6">
    <location>
        <position position="101"/>
    </location>
    <ligand>
        <name>Zn(2+)</name>
        <dbReference type="ChEBI" id="CHEBI:29105"/>
    </ligand>
</feature>
<feature type="binding site" evidence="6">
    <location>
        <position position="104"/>
    </location>
    <ligand>
        <name>Zn(2+)</name>
        <dbReference type="ChEBI" id="CHEBI:29105"/>
    </ligand>
</feature>
<dbReference type="SMART" id="SM00947">
    <property type="entry name" value="Pro_CA"/>
    <property type="match status" value="1"/>
</dbReference>
<dbReference type="PANTHER" id="PTHR11002:SF79">
    <property type="entry name" value="CARBONIC ANHYDRASE 2"/>
    <property type="match status" value="1"/>
</dbReference>
<evidence type="ECO:0000256" key="2">
    <source>
        <dbReference type="ARBA" id="ARBA00012925"/>
    </source>
</evidence>
<protein>
    <recommendedName>
        <fullName evidence="2">carbonic anhydrase</fullName>
        <ecNumber evidence="2">4.2.1.1</ecNumber>
    </recommendedName>
</protein>
<dbReference type="InterPro" id="IPR001765">
    <property type="entry name" value="Carbonic_anhydrase"/>
</dbReference>
<proteinExistence type="inferred from homology"/>
<keyword evidence="3 6" id="KW-0862">Zinc</keyword>
<dbReference type="PANTHER" id="PTHR11002">
    <property type="entry name" value="CARBONIC ANHYDRASE"/>
    <property type="match status" value="1"/>
</dbReference>
<comment type="similarity">
    <text evidence="1">Belongs to the beta-class carbonic anhydrase family.</text>
</comment>
<evidence type="ECO:0000256" key="4">
    <source>
        <dbReference type="ARBA" id="ARBA00023239"/>
    </source>
</evidence>
<comment type="catalytic activity">
    <reaction evidence="5">
        <text>hydrogencarbonate + H(+) = CO2 + H2O</text>
        <dbReference type="Rhea" id="RHEA:10748"/>
        <dbReference type="ChEBI" id="CHEBI:15377"/>
        <dbReference type="ChEBI" id="CHEBI:15378"/>
        <dbReference type="ChEBI" id="CHEBI:16526"/>
        <dbReference type="ChEBI" id="CHEBI:17544"/>
        <dbReference type="EC" id="4.2.1.1"/>
    </reaction>
</comment>
<dbReference type="GO" id="GO:0008270">
    <property type="term" value="F:zinc ion binding"/>
    <property type="evidence" value="ECO:0007669"/>
    <property type="project" value="InterPro"/>
</dbReference>
<evidence type="ECO:0000256" key="5">
    <source>
        <dbReference type="ARBA" id="ARBA00048348"/>
    </source>
</evidence>
<dbReference type="Proteomes" id="UP000287233">
    <property type="component" value="Chromosome"/>
</dbReference>
<evidence type="ECO:0000256" key="3">
    <source>
        <dbReference type="ARBA" id="ARBA00022833"/>
    </source>
</evidence>
<reference evidence="8" key="1">
    <citation type="submission" date="2018-12" db="EMBL/GenBank/DDBJ databases">
        <title>Complete genome sequence of an uncultured bacterium of the candidate phylum Bipolaricaulota.</title>
        <authorList>
            <person name="Kadnikov V.V."/>
            <person name="Mardanov A.V."/>
            <person name="Beletsky A.V."/>
            <person name="Frank Y.A."/>
            <person name="Karnachuk O.V."/>
            <person name="Ravin N.V."/>
        </authorList>
    </citation>
    <scope>NUCLEOTIDE SEQUENCE [LARGE SCALE GENOMIC DNA]</scope>
</reference>
<keyword evidence="4" id="KW-0456">Lyase</keyword>
<feature type="binding site" evidence="6">
    <location>
        <position position="48"/>
    </location>
    <ligand>
        <name>Zn(2+)</name>
        <dbReference type="ChEBI" id="CHEBI:29105"/>
    </ligand>
</feature>
<dbReference type="SUPFAM" id="SSF53056">
    <property type="entry name" value="beta-carbonic anhydrase, cab"/>
    <property type="match status" value="1"/>
</dbReference>
<dbReference type="GO" id="GO:0015976">
    <property type="term" value="P:carbon utilization"/>
    <property type="evidence" value="ECO:0007669"/>
    <property type="project" value="InterPro"/>
</dbReference>
<dbReference type="KEGG" id="bih:BIP78_1173"/>
<dbReference type="Gene3D" id="3.40.1050.10">
    <property type="entry name" value="Carbonic anhydrase"/>
    <property type="match status" value="1"/>
</dbReference>
<evidence type="ECO:0000313" key="7">
    <source>
        <dbReference type="EMBL" id="QAA76939.1"/>
    </source>
</evidence>
<dbReference type="GO" id="GO:0004089">
    <property type="term" value="F:carbonate dehydratase activity"/>
    <property type="evidence" value="ECO:0007669"/>
    <property type="project" value="UniProtKB-EC"/>
</dbReference>
<comment type="cofactor">
    <cofactor evidence="6">
        <name>Zn(2+)</name>
        <dbReference type="ChEBI" id="CHEBI:29105"/>
    </cofactor>
    <text evidence="6">Binds 1 zinc ion per subunit.</text>
</comment>
<dbReference type="EC" id="4.2.1.1" evidence="2"/>
<evidence type="ECO:0000256" key="6">
    <source>
        <dbReference type="PIRSR" id="PIRSR601765-1"/>
    </source>
</evidence>
<sequence length="196" mass="20760">MNRTQALHALIEGNRRHARGAHHHPHQDPDRIAFLVSGQSPWAAVLGCSDSRVPPEIVFDQGLGDLFVVRTAGHVCDATVLASLGYAVHHLQVPLVVVLGHTGCGAVRAAIAHRPDEPEDCLCAALRPAIERARLCAGDLCDQAVRLHVEGMVAYLRQALSGPEGPDVVGAVYHLGSGRVEFLTPGELTPGPGRPG</sequence>
<feature type="binding site" evidence="6">
    <location>
        <position position="50"/>
    </location>
    <ligand>
        <name>Zn(2+)</name>
        <dbReference type="ChEBI" id="CHEBI:29105"/>
    </ligand>
</feature>
<dbReference type="InterPro" id="IPR036874">
    <property type="entry name" value="Carbonic_anhydrase_sf"/>
</dbReference>
<dbReference type="Pfam" id="PF00484">
    <property type="entry name" value="Pro_CA"/>
    <property type="match status" value="1"/>
</dbReference>